<dbReference type="AlphaFoldDB" id="A0A8H7ERH3"/>
<evidence type="ECO:0008006" key="4">
    <source>
        <dbReference type="Google" id="ProtNLM"/>
    </source>
</evidence>
<reference evidence="2" key="1">
    <citation type="submission" date="2020-01" db="EMBL/GenBank/DDBJ databases">
        <title>Genome Sequencing of Three Apophysomyces-Like Fungal Strains Confirms a Novel Fungal Genus in the Mucoromycota with divergent Burkholderia-like Endosymbiotic Bacteria.</title>
        <authorList>
            <person name="Stajich J.E."/>
            <person name="Macias A.M."/>
            <person name="Carter-House D."/>
            <person name="Lovett B."/>
            <person name="Kasson L.R."/>
            <person name="Berry K."/>
            <person name="Grigoriev I."/>
            <person name="Chang Y."/>
            <person name="Spatafora J."/>
            <person name="Kasson M.T."/>
        </authorList>
    </citation>
    <scope>NUCLEOTIDE SEQUENCE</scope>
    <source>
        <strain evidence="2">NRRL A-21654</strain>
    </source>
</reference>
<gene>
    <name evidence="2" type="ORF">EC973_006713</name>
</gene>
<dbReference type="EMBL" id="JABAYA010000044">
    <property type="protein sequence ID" value="KAF7728075.1"/>
    <property type="molecule type" value="Genomic_DNA"/>
</dbReference>
<evidence type="ECO:0000313" key="3">
    <source>
        <dbReference type="Proteomes" id="UP000605846"/>
    </source>
</evidence>
<keyword evidence="3" id="KW-1185">Reference proteome</keyword>
<feature type="region of interest" description="Disordered" evidence="1">
    <location>
        <begin position="268"/>
        <end position="289"/>
    </location>
</feature>
<comment type="caution">
    <text evidence="2">The sequence shown here is derived from an EMBL/GenBank/DDBJ whole genome shotgun (WGS) entry which is preliminary data.</text>
</comment>
<accession>A0A8H7ERH3</accession>
<name>A0A8H7ERH3_9FUNG</name>
<dbReference type="Proteomes" id="UP000605846">
    <property type="component" value="Unassembled WGS sequence"/>
</dbReference>
<evidence type="ECO:0000256" key="1">
    <source>
        <dbReference type="SAM" id="MobiDB-lite"/>
    </source>
</evidence>
<dbReference type="CDD" id="cd09917">
    <property type="entry name" value="F-box_SF"/>
    <property type="match status" value="1"/>
</dbReference>
<evidence type="ECO:0000313" key="2">
    <source>
        <dbReference type="EMBL" id="KAF7728075.1"/>
    </source>
</evidence>
<sequence>MEIVSTKILVAITAHLSLRDIICLSSTCKELHRKVFGTPTIWTSRVLFDEPITDAAVAGLVPKIPRSYYAIREIRLNHLRLSTYSIFLILNQFGHCMKTLELTTDANQMTQLCTHLEAFAFHLAHRQASNRIPLSFVEYLYDHDRLVWQAQQAVTPLHYADEVDYAKLLSLVQLPHVLDDPPFEELQRFCIRSGSVAPGLLDRMHYLVGYLSQNEFYLTRREEGEIECVAQTDTFWNEPKAHERCTESPPDRLPQPVIRVMRYRPSPKRRLMADSTPSPDRRAKLRSSI</sequence>
<proteinExistence type="predicted"/>
<organism evidence="2 3">
    <name type="scientific">Apophysomyces ossiformis</name>
    <dbReference type="NCBI Taxonomy" id="679940"/>
    <lineage>
        <taxon>Eukaryota</taxon>
        <taxon>Fungi</taxon>
        <taxon>Fungi incertae sedis</taxon>
        <taxon>Mucoromycota</taxon>
        <taxon>Mucoromycotina</taxon>
        <taxon>Mucoromycetes</taxon>
        <taxon>Mucorales</taxon>
        <taxon>Mucorineae</taxon>
        <taxon>Mucoraceae</taxon>
        <taxon>Apophysomyces</taxon>
    </lineage>
</organism>
<dbReference type="OrthoDB" id="2290665at2759"/>
<protein>
    <recommendedName>
        <fullName evidence="4">F-box domain-containing protein</fullName>
    </recommendedName>
</protein>